<keyword evidence="1" id="KW-0602">Photosynthesis</keyword>
<evidence type="ECO:0000256" key="4">
    <source>
        <dbReference type="ARBA" id="ARBA00022989"/>
    </source>
</evidence>
<keyword evidence="4 6" id="KW-1133">Transmembrane helix</keyword>
<dbReference type="OrthoDB" id="541775at2"/>
<dbReference type="InterPro" id="IPR010010">
    <property type="entry name" value="PSI_PsaM"/>
</dbReference>
<reference evidence="7 8" key="1">
    <citation type="journal article" date="2018" name="Appl. Environ. Microbiol.">
        <title>Genome rearrangement shapes Prochlorococcus ecological adaptation.</title>
        <authorList>
            <person name="Yan W."/>
            <person name="Wei S."/>
            <person name="Wang Q."/>
            <person name="Xiao X."/>
            <person name="Zeng Q."/>
            <person name="Jiao N."/>
            <person name="Zhang R."/>
        </authorList>
    </citation>
    <scope>NUCLEOTIDE SEQUENCE [LARGE SCALE GENOMIC DNA]</scope>
    <source>
        <strain evidence="7 8">XMU1408</strain>
    </source>
</reference>
<comment type="caution">
    <text evidence="7">The sequence shown here is derived from an EMBL/GenBank/DDBJ whole genome shotgun (WGS) entry which is preliminary data.</text>
</comment>
<accession>A0A318R2R9</accession>
<keyword evidence="5 6" id="KW-0472">Membrane</keyword>
<gene>
    <name evidence="7" type="primary">psaM</name>
    <name evidence="7" type="ORF">DNJ73_01905</name>
</gene>
<keyword evidence="2 6" id="KW-0812">Transmembrane</keyword>
<feature type="transmembrane region" description="Helical" evidence="6">
    <location>
        <begin position="30"/>
        <end position="49"/>
    </location>
</feature>
<dbReference type="EMBL" id="QJUE01000002">
    <property type="protein sequence ID" value="PYE02540.1"/>
    <property type="molecule type" value="Genomic_DNA"/>
</dbReference>
<sequence>MMNLLLGVQSTFDLSKVDFSSGLGINSPDLAGISFLMVMFAGVLALRLGTTLRDS</sequence>
<dbReference type="NCBIfam" id="TIGR03053">
    <property type="entry name" value="PS_I_psaM"/>
    <property type="match status" value="1"/>
</dbReference>
<evidence type="ECO:0000256" key="3">
    <source>
        <dbReference type="ARBA" id="ARBA00022836"/>
    </source>
</evidence>
<dbReference type="RefSeq" id="WP_158466038.1">
    <property type="nucleotide sequence ID" value="NZ_QJUE01000002.1"/>
</dbReference>
<dbReference type="AlphaFoldDB" id="A0A318R2R9"/>
<evidence type="ECO:0000313" key="8">
    <source>
        <dbReference type="Proteomes" id="UP000247807"/>
    </source>
</evidence>
<dbReference type="Proteomes" id="UP000247807">
    <property type="component" value="Unassembled WGS sequence"/>
</dbReference>
<protein>
    <submittedName>
        <fullName evidence="7">Photosystem I reaction center subunit XII</fullName>
    </submittedName>
</protein>
<evidence type="ECO:0000256" key="1">
    <source>
        <dbReference type="ARBA" id="ARBA00022531"/>
    </source>
</evidence>
<dbReference type="GO" id="GO:0009522">
    <property type="term" value="C:photosystem I"/>
    <property type="evidence" value="ECO:0007669"/>
    <property type="project" value="UniProtKB-KW"/>
</dbReference>
<evidence type="ECO:0000256" key="6">
    <source>
        <dbReference type="SAM" id="Phobius"/>
    </source>
</evidence>
<evidence type="ECO:0000313" key="7">
    <source>
        <dbReference type="EMBL" id="PYE02540.1"/>
    </source>
</evidence>
<proteinExistence type="predicted"/>
<organism evidence="7 8">
    <name type="scientific">Prochlorococcus marinus XMU1408</name>
    <dbReference type="NCBI Taxonomy" id="2213228"/>
    <lineage>
        <taxon>Bacteria</taxon>
        <taxon>Bacillati</taxon>
        <taxon>Cyanobacteriota</taxon>
        <taxon>Cyanophyceae</taxon>
        <taxon>Synechococcales</taxon>
        <taxon>Prochlorococcaceae</taxon>
        <taxon>Prochlorococcus</taxon>
    </lineage>
</organism>
<name>A0A318R2R9_PROMR</name>
<keyword evidence="3" id="KW-0603">Photosystem I</keyword>
<evidence type="ECO:0000256" key="2">
    <source>
        <dbReference type="ARBA" id="ARBA00022692"/>
    </source>
</evidence>
<evidence type="ECO:0000256" key="5">
    <source>
        <dbReference type="ARBA" id="ARBA00023136"/>
    </source>
</evidence>
<dbReference type="GO" id="GO:0015979">
    <property type="term" value="P:photosynthesis"/>
    <property type="evidence" value="ECO:0007669"/>
    <property type="project" value="UniProtKB-KW"/>
</dbReference>